<sequence length="66" mass="7156">MPNGASTLCTDYLDYPETTTRPTQPANNWSVPTDLHDASSSRMLSHTDIPPVQAPSTDGLNLVNKN</sequence>
<keyword evidence="3" id="KW-1185">Reference proteome</keyword>
<feature type="region of interest" description="Disordered" evidence="1">
    <location>
        <begin position="15"/>
        <end position="66"/>
    </location>
</feature>
<evidence type="ECO:0000256" key="1">
    <source>
        <dbReference type="SAM" id="MobiDB-lite"/>
    </source>
</evidence>
<feature type="compositionally biased region" description="Polar residues" evidence="1">
    <location>
        <begin position="17"/>
        <end position="31"/>
    </location>
</feature>
<evidence type="ECO:0000313" key="2">
    <source>
        <dbReference type="EMBL" id="VEL09768.1"/>
    </source>
</evidence>
<feature type="compositionally biased region" description="Polar residues" evidence="1">
    <location>
        <begin position="54"/>
        <end position="66"/>
    </location>
</feature>
<dbReference type="Proteomes" id="UP000784294">
    <property type="component" value="Unassembled WGS sequence"/>
</dbReference>
<comment type="caution">
    <text evidence="2">The sequence shown here is derived from an EMBL/GenBank/DDBJ whole genome shotgun (WGS) entry which is preliminary data.</text>
</comment>
<gene>
    <name evidence="2" type="ORF">PXEA_LOCUS3208</name>
</gene>
<name>A0A3S5CCJ4_9PLAT</name>
<accession>A0A3S5CCJ4</accession>
<reference evidence="2" key="1">
    <citation type="submission" date="2018-11" db="EMBL/GenBank/DDBJ databases">
        <authorList>
            <consortium name="Pathogen Informatics"/>
        </authorList>
    </citation>
    <scope>NUCLEOTIDE SEQUENCE</scope>
</reference>
<protein>
    <submittedName>
        <fullName evidence="2">Uncharacterized protein</fullName>
    </submittedName>
</protein>
<dbReference type="EMBL" id="CAAALY010007200">
    <property type="protein sequence ID" value="VEL09768.1"/>
    <property type="molecule type" value="Genomic_DNA"/>
</dbReference>
<evidence type="ECO:0000313" key="3">
    <source>
        <dbReference type="Proteomes" id="UP000784294"/>
    </source>
</evidence>
<organism evidence="2 3">
    <name type="scientific">Protopolystoma xenopodis</name>
    <dbReference type="NCBI Taxonomy" id="117903"/>
    <lineage>
        <taxon>Eukaryota</taxon>
        <taxon>Metazoa</taxon>
        <taxon>Spiralia</taxon>
        <taxon>Lophotrochozoa</taxon>
        <taxon>Platyhelminthes</taxon>
        <taxon>Monogenea</taxon>
        <taxon>Polyopisthocotylea</taxon>
        <taxon>Polystomatidea</taxon>
        <taxon>Polystomatidae</taxon>
        <taxon>Protopolystoma</taxon>
    </lineage>
</organism>
<proteinExistence type="predicted"/>
<dbReference type="AlphaFoldDB" id="A0A3S5CCJ4"/>